<dbReference type="PANTHER" id="PTHR48099">
    <property type="entry name" value="C-1-TETRAHYDROFOLATE SYNTHASE, CYTOPLASMIC-RELATED"/>
    <property type="match status" value="1"/>
</dbReference>
<dbReference type="EC" id="3.5.4.9" evidence="12"/>
<reference evidence="15 16" key="1">
    <citation type="journal article" date="2020" name="Biotechnol. Biofuels">
        <title>New insights from the biogas microbiome by comprehensive genome-resolved metagenomics of nearly 1600 species originating from multiple anaerobic digesters.</title>
        <authorList>
            <person name="Campanaro S."/>
            <person name="Treu L."/>
            <person name="Rodriguez-R L.M."/>
            <person name="Kovalovszki A."/>
            <person name="Ziels R.M."/>
            <person name="Maus I."/>
            <person name="Zhu X."/>
            <person name="Kougias P.G."/>
            <person name="Basile A."/>
            <person name="Luo G."/>
            <person name="Schluter A."/>
            <person name="Konstantinidis K.T."/>
            <person name="Angelidaki I."/>
        </authorList>
    </citation>
    <scope>NUCLEOTIDE SEQUENCE [LARGE SCALE GENOMIC DNA]</scope>
    <source>
        <strain evidence="15">AS23ysBPME_34</strain>
    </source>
</reference>
<keyword evidence="5 12" id="KW-0658">Purine biosynthesis</keyword>
<accession>A0A7X8GZD4</accession>
<dbReference type="HAMAP" id="MF_01576">
    <property type="entry name" value="THF_DHG_CYH"/>
    <property type="match status" value="1"/>
</dbReference>
<dbReference type="CDD" id="cd01080">
    <property type="entry name" value="NAD_bind_m-THF_DH_Cyclohyd"/>
    <property type="match status" value="1"/>
</dbReference>
<dbReference type="PROSITE" id="PS00767">
    <property type="entry name" value="THF_DHG_CYH_2"/>
    <property type="match status" value="1"/>
</dbReference>
<comment type="similarity">
    <text evidence="12">Belongs to the tetrahydrofolate dehydrogenase/cyclohydrolase family.</text>
</comment>
<dbReference type="Proteomes" id="UP000541058">
    <property type="component" value="Unassembled WGS sequence"/>
</dbReference>
<dbReference type="FunFam" id="3.40.50.720:FF:000094">
    <property type="entry name" value="Bifunctional protein FolD"/>
    <property type="match status" value="1"/>
</dbReference>
<evidence type="ECO:0000259" key="14">
    <source>
        <dbReference type="Pfam" id="PF02882"/>
    </source>
</evidence>
<evidence type="ECO:0000256" key="7">
    <source>
        <dbReference type="ARBA" id="ARBA00022857"/>
    </source>
</evidence>
<keyword evidence="8 12" id="KW-0560">Oxidoreductase</keyword>
<evidence type="ECO:0000313" key="16">
    <source>
        <dbReference type="Proteomes" id="UP000541058"/>
    </source>
</evidence>
<dbReference type="InterPro" id="IPR000672">
    <property type="entry name" value="THF_DH/CycHdrlase"/>
</dbReference>
<dbReference type="Pfam" id="PF02882">
    <property type="entry name" value="THF_DHG_CYH_C"/>
    <property type="match status" value="1"/>
</dbReference>
<comment type="caution">
    <text evidence="15">The sequence shown here is derived from an EMBL/GenBank/DDBJ whole genome shotgun (WGS) entry which is preliminary data.</text>
</comment>
<dbReference type="Gene3D" id="3.40.50.720">
    <property type="entry name" value="NAD(P)-binding Rossmann-like Domain"/>
    <property type="match status" value="1"/>
</dbReference>
<comment type="subunit">
    <text evidence="2 12">Homodimer.</text>
</comment>
<comment type="catalytic activity">
    <reaction evidence="12">
        <text>(6R)-5,10-methenyltetrahydrofolate + H2O = (6R)-10-formyltetrahydrofolate + H(+)</text>
        <dbReference type="Rhea" id="RHEA:23700"/>
        <dbReference type="ChEBI" id="CHEBI:15377"/>
        <dbReference type="ChEBI" id="CHEBI:15378"/>
        <dbReference type="ChEBI" id="CHEBI:57455"/>
        <dbReference type="ChEBI" id="CHEBI:195366"/>
        <dbReference type="EC" id="3.5.4.9"/>
    </reaction>
</comment>
<keyword evidence="7 12" id="KW-0521">NADP</keyword>
<gene>
    <name evidence="12 15" type="primary">folD</name>
    <name evidence="15" type="ORF">GX355_02440</name>
</gene>
<dbReference type="InterPro" id="IPR020631">
    <property type="entry name" value="THF_DH/CycHdrlase_NAD-bd_dom"/>
</dbReference>
<feature type="domain" description="Tetrahydrofolate dehydrogenase/cyclohydrolase NAD(P)-binding" evidence="14">
    <location>
        <begin position="148"/>
        <end position="290"/>
    </location>
</feature>
<evidence type="ECO:0000256" key="3">
    <source>
        <dbReference type="ARBA" id="ARBA00022563"/>
    </source>
</evidence>
<dbReference type="GO" id="GO:0005829">
    <property type="term" value="C:cytosol"/>
    <property type="evidence" value="ECO:0007669"/>
    <property type="project" value="TreeGrafter"/>
</dbReference>
<keyword evidence="11 12" id="KW-0511">Multifunctional enzyme</keyword>
<dbReference type="GO" id="GO:0009086">
    <property type="term" value="P:methionine biosynthetic process"/>
    <property type="evidence" value="ECO:0007669"/>
    <property type="project" value="UniProtKB-KW"/>
</dbReference>
<evidence type="ECO:0000256" key="4">
    <source>
        <dbReference type="ARBA" id="ARBA00022605"/>
    </source>
</evidence>
<dbReference type="EMBL" id="JAAYSM010000077">
    <property type="protein sequence ID" value="NLJ17699.1"/>
    <property type="molecule type" value="Genomic_DNA"/>
</dbReference>
<keyword evidence="4 12" id="KW-0028">Amino-acid biosynthesis</keyword>
<evidence type="ECO:0000256" key="1">
    <source>
        <dbReference type="ARBA" id="ARBA00004777"/>
    </source>
</evidence>
<comment type="catalytic activity">
    <reaction evidence="12">
        <text>(6R)-5,10-methylene-5,6,7,8-tetrahydrofolate + NADP(+) = (6R)-5,10-methenyltetrahydrofolate + NADPH</text>
        <dbReference type="Rhea" id="RHEA:22812"/>
        <dbReference type="ChEBI" id="CHEBI:15636"/>
        <dbReference type="ChEBI" id="CHEBI:57455"/>
        <dbReference type="ChEBI" id="CHEBI:57783"/>
        <dbReference type="ChEBI" id="CHEBI:58349"/>
        <dbReference type="EC" id="1.5.1.5"/>
    </reaction>
</comment>
<evidence type="ECO:0000256" key="8">
    <source>
        <dbReference type="ARBA" id="ARBA00023002"/>
    </source>
</evidence>
<dbReference type="SUPFAM" id="SSF51735">
    <property type="entry name" value="NAD(P)-binding Rossmann-fold domains"/>
    <property type="match status" value="1"/>
</dbReference>
<evidence type="ECO:0000313" key="15">
    <source>
        <dbReference type="EMBL" id="NLJ17699.1"/>
    </source>
</evidence>
<dbReference type="Pfam" id="PF00763">
    <property type="entry name" value="THF_DHG_CYH"/>
    <property type="match status" value="1"/>
</dbReference>
<dbReference type="InterPro" id="IPR046346">
    <property type="entry name" value="Aminoacid_DH-like_N_sf"/>
</dbReference>
<dbReference type="UniPathway" id="UPA00193"/>
<evidence type="ECO:0000256" key="5">
    <source>
        <dbReference type="ARBA" id="ARBA00022755"/>
    </source>
</evidence>
<evidence type="ECO:0000256" key="6">
    <source>
        <dbReference type="ARBA" id="ARBA00022801"/>
    </source>
</evidence>
<feature type="binding site" evidence="12">
    <location>
        <position position="240"/>
    </location>
    <ligand>
        <name>NADP(+)</name>
        <dbReference type="ChEBI" id="CHEBI:58349"/>
    </ligand>
</feature>
<evidence type="ECO:0000256" key="12">
    <source>
        <dbReference type="HAMAP-Rule" id="MF_01576"/>
    </source>
</evidence>
<evidence type="ECO:0000256" key="11">
    <source>
        <dbReference type="ARBA" id="ARBA00023268"/>
    </source>
</evidence>
<keyword evidence="6 12" id="KW-0378">Hydrolase</keyword>
<feature type="binding site" evidence="12">
    <location>
        <begin position="174"/>
        <end position="176"/>
    </location>
    <ligand>
        <name>NADP(+)</name>
        <dbReference type="ChEBI" id="CHEBI:58349"/>
    </ligand>
</feature>
<dbReference type="InterPro" id="IPR020630">
    <property type="entry name" value="THF_DH/CycHdrlase_cat_dom"/>
</dbReference>
<dbReference type="EC" id="1.5.1.5" evidence="12"/>
<dbReference type="FunFam" id="3.40.50.10860:FF:000005">
    <property type="entry name" value="C-1-tetrahydrofolate synthase, cytoplasmic, putative"/>
    <property type="match status" value="1"/>
</dbReference>
<dbReference type="PANTHER" id="PTHR48099:SF5">
    <property type="entry name" value="C-1-TETRAHYDROFOLATE SYNTHASE, CYTOPLASMIC"/>
    <property type="match status" value="1"/>
</dbReference>
<evidence type="ECO:0000256" key="2">
    <source>
        <dbReference type="ARBA" id="ARBA00011738"/>
    </source>
</evidence>
<evidence type="ECO:0000256" key="10">
    <source>
        <dbReference type="ARBA" id="ARBA00023167"/>
    </source>
</evidence>
<name>A0A7X8GZD4_9LACT</name>
<dbReference type="AlphaFoldDB" id="A0A7X8GZD4"/>
<dbReference type="Gene3D" id="3.40.50.10860">
    <property type="entry name" value="Leucine Dehydrogenase, chain A, domain 1"/>
    <property type="match status" value="1"/>
</dbReference>
<dbReference type="InterPro" id="IPR036291">
    <property type="entry name" value="NAD(P)-bd_dom_sf"/>
</dbReference>
<dbReference type="GO" id="GO:0004488">
    <property type="term" value="F:methylenetetrahydrofolate dehydrogenase (NADP+) activity"/>
    <property type="evidence" value="ECO:0007669"/>
    <property type="project" value="UniProtKB-UniRule"/>
</dbReference>
<dbReference type="GO" id="GO:0004477">
    <property type="term" value="F:methenyltetrahydrofolate cyclohydrolase activity"/>
    <property type="evidence" value="ECO:0007669"/>
    <property type="project" value="UniProtKB-UniRule"/>
</dbReference>
<dbReference type="NCBIfam" id="NF010783">
    <property type="entry name" value="PRK14186.1"/>
    <property type="match status" value="1"/>
</dbReference>
<organism evidence="15 16">
    <name type="scientific">Globicatella sulfidifaciens</name>
    <dbReference type="NCBI Taxonomy" id="136093"/>
    <lineage>
        <taxon>Bacteria</taxon>
        <taxon>Bacillati</taxon>
        <taxon>Bacillota</taxon>
        <taxon>Bacilli</taxon>
        <taxon>Lactobacillales</taxon>
        <taxon>Aerococcaceae</taxon>
        <taxon>Globicatella</taxon>
    </lineage>
</organism>
<sequence>MIIKKEVLYLTKLLSGTKRSKELLTIFQEKTQKLKDYHQVTPKLVVITVGEDPASQVYVGQKEKKAHQIGFDFEWVKFPETVPETELIAKIDELNADSKVNGMIVQLPLPQHLDERKMIERISPDKDVDGFHPYNLGKLIANQATVIPCTPKGILNLLKAHDITLSGKNVVIIGRSLIVGLPLQMLLTHENATVTVCHTKTRDLKAHTKQADIIVVAAGKPGLLTKEHIQPGAVVIDVGINRLPDGRLAGDVAFEEVEDMVSAITPVPGGVGPMTVAMLMEQTLECACRQHDIDYQTL</sequence>
<protein>
    <recommendedName>
        <fullName evidence="12">Bifunctional protein FolD</fullName>
    </recommendedName>
    <domain>
        <recommendedName>
            <fullName evidence="12">Methylenetetrahydrofolate dehydrogenase</fullName>
            <ecNumber evidence="12">1.5.1.5</ecNumber>
        </recommendedName>
    </domain>
    <domain>
        <recommendedName>
            <fullName evidence="12">Methenyltetrahydrofolate cyclohydrolase</fullName>
            <ecNumber evidence="12">3.5.4.9</ecNumber>
        </recommendedName>
    </domain>
</protein>
<keyword evidence="10 12" id="KW-0486">Methionine biosynthesis</keyword>
<dbReference type="GO" id="GO:0006164">
    <property type="term" value="P:purine nucleotide biosynthetic process"/>
    <property type="evidence" value="ECO:0007669"/>
    <property type="project" value="UniProtKB-KW"/>
</dbReference>
<proteinExistence type="inferred from homology"/>
<dbReference type="InterPro" id="IPR020867">
    <property type="entry name" value="THF_DH/CycHdrlase_CS"/>
</dbReference>
<dbReference type="SUPFAM" id="SSF53223">
    <property type="entry name" value="Aminoacid dehydrogenase-like, N-terminal domain"/>
    <property type="match status" value="1"/>
</dbReference>
<comment type="pathway">
    <text evidence="1 12">One-carbon metabolism; tetrahydrofolate interconversion.</text>
</comment>
<dbReference type="GO" id="GO:0035999">
    <property type="term" value="P:tetrahydrofolate interconversion"/>
    <property type="evidence" value="ECO:0007669"/>
    <property type="project" value="UniProtKB-UniRule"/>
</dbReference>
<evidence type="ECO:0000259" key="13">
    <source>
        <dbReference type="Pfam" id="PF00763"/>
    </source>
</evidence>
<keyword evidence="9 12" id="KW-0368">Histidine biosynthesis</keyword>
<feature type="domain" description="Tetrahydrofolate dehydrogenase/cyclohydrolase catalytic" evidence="13">
    <location>
        <begin position="14"/>
        <end position="129"/>
    </location>
</feature>
<dbReference type="PROSITE" id="PS00766">
    <property type="entry name" value="THF_DHG_CYH_1"/>
    <property type="match status" value="1"/>
</dbReference>
<comment type="caution">
    <text evidence="12">Lacks conserved residue(s) required for the propagation of feature annotation.</text>
</comment>
<keyword evidence="3 12" id="KW-0554">One-carbon metabolism</keyword>
<dbReference type="GO" id="GO:0000105">
    <property type="term" value="P:L-histidine biosynthetic process"/>
    <property type="evidence" value="ECO:0007669"/>
    <property type="project" value="UniProtKB-KW"/>
</dbReference>
<evidence type="ECO:0000256" key="9">
    <source>
        <dbReference type="ARBA" id="ARBA00023102"/>
    </source>
</evidence>
<comment type="function">
    <text evidence="12">Catalyzes the oxidation of 5,10-methylenetetrahydrofolate to 5,10-methenyltetrahydrofolate and then the hydrolysis of 5,10-methenyltetrahydrofolate to 10-formyltetrahydrofolate.</text>
</comment>
<dbReference type="PRINTS" id="PR00085">
    <property type="entry name" value="THFDHDRGNASE"/>
</dbReference>